<evidence type="ECO:0000313" key="2">
    <source>
        <dbReference type="Proteomes" id="UP001178662"/>
    </source>
</evidence>
<sequence length="153" mass="17890">MITVQTEIEISAPIQLCFDMARDIDMHTKTVWKHTRERAILGVTSGPIGAGDTVTFQATHFLVRQKLTSKITEFDEPFRFVDEMQRGAFKSLRHIHDFKQIGDQTIMTDTLYFEAPMGFIGKVVERLILKHYMKRFLEHRNRELKTHILNLVK</sequence>
<dbReference type="Proteomes" id="UP001178662">
    <property type="component" value="Chromosome"/>
</dbReference>
<accession>A0AA95F015</accession>
<dbReference type="Gene3D" id="3.30.530.20">
    <property type="match status" value="1"/>
</dbReference>
<dbReference type="CDD" id="cd07820">
    <property type="entry name" value="SRPBCC_3"/>
    <property type="match status" value="1"/>
</dbReference>
<reference evidence="1" key="1">
    <citation type="submission" date="2023-03" db="EMBL/GenBank/DDBJ databases">
        <title>Andean soil-derived lignocellulolytic bacterial consortium as a source of novel taxa and putative plastic-active enzymes.</title>
        <authorList>
            <person name="Diaz-Garcia L."/>
            <person name="Chuvochina M."/>
            <person name="Feuerriegel G."/>
            <person name="Bunk B."/>
            <person name="Sproer C."/>
            <person name="Streit W.R."/>
            <person name="Rodriguez L.M."/>
            <person name="Overmann J."/>
            <person name="Jimenez D.J."/>
        </authorList>
    </citation>
    <scope>NUCLEOTIDE SEQUENCE</scope>
    <source>
        <strain evidence="1">MAG 2441</strain>
    </source>
</reference>
<dbReference type="InterPro" id="IPR023393">
    <property type="entry name" value="START-like_dom_sf"/>
</dbReference>
<protein>
    <submittedName>
        <fullName evidence="1">SRPBCC family protein</fullName>
    </submittedName>
</protein>
<keyword evidence="2" id="KW-1185">Reference proteome</keyword>
<gene>
    <name evidence="1" type="ORF">P0Y55_08190</name>
</gene>
<dbReference type="EMBL" id="CP119317">
    <property type="protein sequence ID" value="WEK56014.1"/>
    <property type="molecule type" value="Genomic_DNA"/>
</dbReference>
<dbReference type="AlphaFoldDB" id="A0AA95F015"/>
<dbReference type="SUPFAM" id="SSF55961">
    <property type="entry name" value="Bet v1-like"/>
    <property type="match status" value="1"/>
</dbReference>
<organism evidence="1 2">
    <name type="scientific">Candidatus Cohnella colombiensis</name>
    <dbReference type="NCBI Taxonomy" id="3121368"/>
    <lineage>
        <taxon>Bacteria</taxon>
        <taxon>Bacillati</taxon>
        <taxon>Bacillota</taxon>
        <taxon>Bacilli</taxon>
        <taxon>Bacillales</taxon>
        <taxon>Paenibacillaceae</taxon>
        <taxon>Cohnella</taxon>
    </lineage>
</organism>
<proteinExistence type="predicted"/>
<dbReference type="Pfam" id="PF10604">
    <property type="entry name" value="Polyketide_cyc2"/>
    <property type="match status" value="1"/>
</dbReference>
<dbReference type="InterPro" id="IPR019587">
    <property type="entry name" value="Polyketide_cyclase/dehydratase"/>
</dbReference>
<evidence type="ECO:0000313" key="1">
    <source>
        <dbReference type="EMBL" id="WEK56014.1"/>
    </source>
</evidence>
<name>A0AA95F015_9BACL</name>